<dbReference type="Pfam" id="PF00347">
    <property type="entry name" value="Ribosomal_L6"/>
    <property type="match status" value="2"/>
</dbReference>
<sequence length="176" mass="19486">MSRIANAPVRVPEKVEVSIDPESIRVKGPQGELDQAVDPHVRIDQEEDLLRFVPRDDSRKSVAFAGTMRSLVDNMVTGVHEGFERRLEINGVGYRADVKGQTVNLQLGFSHPVAYEVPEGVSVAVEGNVVVVRGASKEQVGQVAADIRSYRPPEPYKGKGIRFADERIIRKEAKKK</sequence>
<dbReference type="InterPro" id="IPR000702">
    <property type="entry name" value="Ribosomal_uL6-like"/>
</dbReference>
<evidence type="ECO:0000256" key="5">
    <source>
        <dbReference type="RuleBase" id="RU003870"/>
    </source>
</evidence>
<comment type="function">
    <text evidence="3 5">This protein binds to the 23S rRNA, and is important in its secondary structure. It is located near the subunit interface in the base of the L7/L12 stalk, and near the tRNA binding site of the peptidyltransferase center.</text>
</comment>
<gene>
    <name evidence="3 7" type="primary">rplF</name>
    <name evidence="7" type="ORF">ACERLL_02300</name>
</gene>
<keyword evidence="1 3" id="KW-0689">Ribosomal protein</keyword>
<comment type="subunit">
    <text evidence="3">Part of the 50S ribosomal subunit.</text>
</comment>
<feature type="domain" description="Large ribosomal subunit protein uL6 alpha-beta" evidence="6">
    <location>
        <begin position="11"/>
        <end position="82"/>
    </location>
</feature>
<dbReference type="HAMAP" id="MF_01365_B">
    <property type="entry name" value="Ribosomal_uL6_B"/>
    <property type="match status" value="1"/>
</dbReference>
<reference evidence="7 8" key="1">
    <citation type="submission" date="2024-08" db="EMBL/GenBank/DDBJ databases">
        <title>Whole-genome sequencing of halo(alkali)philic microorganisms from hypersaline lakes.</title>
        <authorList>
            <person name="Sorokin D.Y."/>
            <person name="Merkel A.Y."/>
            <person name="Messina E."/>
            <person name="Yakimov M."/>
        </authorList>
    </citation>
    <scope>NUCLEOTIDE SEQUENCE [LARGE SCALE GENOMIC DNA]</scope>
    <source>
        <strain evidence="7 8">Cl-TMA</strain>
    </source>
</reference>
<dbReference type="PANTHER" id="PTHR11655">
    <property type="entry name" value="60S/50S RIBOSOMAL PROTEIN L6/L9"/>
    <property type="match status" value="1"/>
</dbReference>
<keyword evidence="3 5" id="KW-0694">RNA-binding</keyword>
<keyword evidence="3 5" id="KW-0699">rRNA-binding</keyword>
<evidence type="ECO:0000256" key="4">
    <source>
        <dbReference type="RuleBase" id="RU003869"/>
    </source>
</evidence>
<dbReference type="RefSeq" id="WP_373654446.1">
    <property type="nucleotide sequence ID" value="NZ_JBGUAW010000002.1"/>
</dbReference>
<dbReference type="PANTHER" id="PTHR11655:SF14">
    <property type="entry name" value="LARGE RIBOSOMAL SUBUNIT PROTEIN UL6M"/>
    <property type="match status" value="1"/>
</dbReference>
<dbReference type="InterPro" id="IPR019906">
    <property type="entry name" value="Ribosomal_uL6_bac-type"/>
</dbReference>
<dbReference type="NCBIfam" id="TIGR03654">
    <property type="entry name" value="L6_bact"/>
    <property type="match status" value="1"/>
</dbReference>
<dbReference type="GO" id="GO:0005840">
    <property type="term" value="C:ribosome"/>
    <property type="evidence" value="ECO:0007669"/>
    <property type="project" value="UniProtKB-KW"/>
</dbReference>
<comment type="similarity">
    <text evidence="3 4">Belongs to the universal ribosomal protein uL6 family.</text>
</comment>
<evidence type="ECO:0000259" key="6">
    <source>
        <dbReference type="Pfam" id="PF00347"/>
    </source>
</evidence>
<keyword evidence="2 3" id="KW-0687">Ribonucleoprotein</keyword>
<keyword evidence="8" id="KW-1185">Reference proteome</keyword>
<dbReference type="Gene3D" id="3.90.930.12">
    <property type="entry name" value="Ribosomal protein L6, alpha-beta domain"/>
    <property type="match status" value="2"/>
</dbReference>
<evidence type="ECO:0000313" key="7">
    <source>
        <dbReference type="EMBL" id="MFA9459655.1"/>
    </source>
</evidence>
<evidence type="ECO:0000256" key="2">
    <source>
        <dbReference type="ARBA" id="ARBA00023274"/>
    </source>
</evidence>
<dbReference type="InterPro" id="IPR036789">
    <property type="entry name" value="Ribosomal_uL6-like_a/b-dom_sf"/>
</dbReference>
<evidence type="ECO:0000256" key="1">
    <source>
        <dbReference type="ARBA" id="ARBA00022980"/>
    </source>
</evidence>
<dbReference type="PRINTS" id="PR00059">
    <property type="entry name" value="RIBOSOMALL6"/>
</dbReference>
<name>A0ABV4TQP9_9GAMM</name>
<evidence type="ECO:0000256" key="3">
    <source>
        <dbReference type="HAMAP-Rule" id="MF_01365"/>
    </source>
</evidence>
<dbReference type="SUPFAM" id="SSF56053">
    <property type="entry name" value="Ribosomal protein L6"/>
    <property type="match status" value="2"/>
</dbReference>
<dbReference type="EMBL" id="JBGUAW010000002">
    <property type="protein sequence ID" value="MFA9459655.1"/>
    <property type="molecule type" value="Genomic_DNA"/>
</dbReference>
<dbReference type="Proteomes" id="UP001575181">
    <property type="component" value="Unassembled WGS sequence"/>
</dbReference>
<accession>A0ABV4TQP9</accession>
<dbReference type="PROSITE" id="PS00525">
    <property type="entry name" value="RIBOSOMAL_L6_1"/>
    <property type="match status" value="1"/>
</dbReference>
<protein>
    <recommendedName>
        <fullName evidence="3">Large ribosomal subunit protein uL6</fullName>
    </recommendedName>
</protein>
<evidence type="ECO:0000313" key="8">
    <source>
        <dbReference type="Proteomes" id="UP001575181"/>
    </source>
</evidence>
<dbReference type="InterPro" id="IPR020040">
    <property type="entry name" value="Ribosomal_uL6_a/b-dom"/>
</dbReference>
<comment type="caution">
    <text evidence="7">The sequence shown here is derived from an EMBL/GenBank/DDBJ whole genome shotgun (WGS) entry which is preliminary data.</text>
</comment>
<feature type="domain" description="Large ribosomal subunit protein uL6 alpha-beta" evidence="6">
    <location>
        <begin position="91"/>
        <end position="162"/>
    </location>
</feature>
<proteinExistence type="inferred from homology"/>
<dbReference type="InterPro" id="IPR002358">
    <property type="entry name" value="Ribosomal_uL6_CS"/>
</dbReference>
<dbReference type="PIRSF" id="PIRSF002162">
    <property type="entry name" value="Ribosomal_L6"/>
    <property type="match status" value="1"/>
</dbReference>
<organism evidence="7 8">
    <name type="scientific">Thiohalorhabdus methylotrophus</name>
    <dbReference type="NCBI Taxonomy" id="3242694"/>
    <lineage>
        <taxon>Bacteria</taxon>
        <taxon>Pseudomonadati</taxon>
        <taxon>Pseudomonadota</taxon>
        <taxon>Gammaproteobacteria</taxon>
        <taxon>Thiohalorhabdales</taxon>
        <taxon>Thiohalorhabdaceae</taxon>
        <taxon>Thiohalorhabdus</taxon>
    </lineage>
</organism>